<keyword evidence="1" id="KW-0472">Membrane</keyword>
<keyword evidence="1" id="KW-1133">Transmembrane helix</keyword>
<comment type="caution">
    <text evidence="2">The sequence shown here is derived from an EMBL/GenBank/DDBJ whole genome shotgun (WGS) entry which is preliminary data.</text>
</comment>
<dbReference type="EMBL" id="MSZX01000001">
    <property type="protein sequence ID" value="OPA80857.1"/>
    <property type="molecule type" value="Genomic_DNA"/>
</dbReference>
<organism evidence="2 3">
    <name type="scientific">Paenibacillus selenitireducens</name>
    <dbReference type="NCBI Taxonomy" id="1324314"/>
    <lineage>
        <taxon>Bacteria</taxon>
        <taxon>Bacillati</taxon>
        <taxon>Bacillota</taxon>
        <taxon>Bacilli</taxon>
        <taxon>Bacillales</taxon>
        <taxon>Paenibacillaceae</taxon>
        <taxon>Paenibacillus</taxon>
    </lineage>
</organism>
<accession>A0A1T2XLW6</accession>
<evidence type="ECO:0000313" key="2">
    <source>
        <dbReference type="EMBL" id="OPA80857.1"/>
    </source>
</evidence>
<keyword evidence="1" id="KW-0812">Transmembrane</keyword>
<keyword evidence="3" id="KW-1185">Reference proteome</keyword>
<dbReference type="Proteomes" id="UP000190188">
    <property type="component" value="Unassembled WGS sequence"/>
</dbReference>
<evidence type="ECO:0000313" key="3">
    <source>
        <dbReference type="Proteomes" id="UP000190188"/>
    </source>
</evidence>
<dbReference type="STRING" id="1324314.BVG16_00460"/>
<name>A0A1T2XLW6_9BACL</name>
<sequence>MERIGNLLLYLYFLLFYNAKNAIPDLNRVPLYLYIVDLNIGFFAWTLLYNFQVNKVCLSNHIVQCYDLVYTESDSILIRFQMFKEPDLILFSY</sequence>
<protein>
    <submittedName>
        <fullName evidence="2">Uncharacterized protein</fullName>
    </submittedName>
</protein>
<evidence type="ECO:0000256" key="1">
    <source>
        <dbReference type="SAM" id="Phobius"/>
    </source>
</evidence>
<proteinExistence type="predicted"/>
<reference evidence="2 3" key="1">
    <citation type="submission" date="2017-01" db="EMBL/GenBank/DDBJ databases">
        <title>Genome analysis of Paenibacillus selenitrireducens ES3-24.</title>
        <authorList>
            <person name="Xu D."/>
            <person name="Yao R."/>
            <person name="Zheng S."/>
        </authorList>
    </citation>
    <scope>NUCLEOTIDE SEQUENCE [LARGE SCALE GENOMIC DNA]</scope>
    <source>
        <strain evidence="2 3">ES3-24</strain>
    </source>
</reference>
<gene>
    <name evidence="2" type="ORF">BVG16_00460</name>
</gene>
<dbReference type="AlphaFoldDB" id="A0A1T2XLW6"/>
<feature type="transmembrane region" description="Helical" evidence="1">
    <location>
        <begin position="31"/>
        <end position="51"/>
    </location>
</feature>